<dbReference type="Proteomes" id="UP000175691">
    <property type="component" value="Unassembled WGS sequence"/>
</dbReference>
<feature type="compositionally biased region" description="Low complexity" evidence="1">
    <location>
        <begin position="205"/>
        <end position="225"/>
    </location>
</feature>
<evidence type="ECO:0000313" key="2">
    <source>
        <dbReference type="EMBL" id="OFC71613.1"/>
    </source>
</evidence>
<gene>
    <name evidence="2" type="ORF">BFC18_07740</name>
</gene>
<dbReference type="STRING" id="1656094.BFC18_07740"/>
<comment type="caution">
    <text evidence="2">The sequence shown here is derived from an EMBL/GenBank/DDBJ whole genome shotgun (WGS) entry which is preliminary data.</text>
</comment>
<feature type="compositionally biased region" description="Polar residues" evidence="1">
    <location>
        <begin position="81"/>
        <end position="101"/>
    </location>
</feature>
<evidence type="ECO:0000313" key="3">
    <source>
        <dbReference type="Proteomes" id="UP000175691"/>
    </source>
</evidence>
<reference evidence="2 3" key="1">
    <citation type="submission" date="2016-08" db="EMBL/GenBank/DDBJ databases">
        <authorList>
            <person name="Seilhamer J.J."/>
        </authorList>
    </citation>
    <scope>NUCLEOTIDE SEQUENCE [LARGE SCALE GENOMIC DNA]</scope>
    <source>
        <strain evidence="2 3">KCTC 42603</strain>
    </source>
</reference>
<feature type="compositionally biased region" description="Basic and acidic residues" evidence="1">
    <location>
        <begin position="102"/>
        <end position="111"/>
    </location>
</feature>
<dbReference type="RefSeq" id="WP_070124511.1">
    <property type="nucleotide sequence ID" value="NZ_MDHN01000013.1"/>
</dbReference>
<evidence type="ECO:0000256" key="1">
    <source>
        <dbReference type="SAM" id="MobiDB-lite"/>
    </source>
</evidence>
<dbReference type="InterPro" id="IPR021973">
    <property type="entry name" value="SprA-related"/>
</dbReference>
<name>A0A1E7ZDL4_9ALTE</name>
<accession>A0A1E7ZDL4</accession>
<organism evidence="2 3">
    <name type="scientific">Alteromonas confluentis</name>
    <dbReference type="NCBI Taxonomy" id="1656094"/>
    <lineage>
        <taxon>Bacteria</taxon>
        <taxon>Pseudomonadati</taxon>
        <taxon>Pseudomonadota</taxon>
        <taxon>Gammaproteobacteria</taxon>
        <taxon>Alteromonadales</taxon>
        <taxon>Alteromonadaceae</taxon>
        <taxon>Alteromonas/Salinimonas group</taxon>
        <taxon>Alteromonas</taxon>
    </lineage>
</organism>
<protein>
    <recommendedName>
        <fullName evidence="4">Catalase</fullName>
    </recommendedName>
</protein>
<dbReference type="OrthoDB" id="9812722at2"/>
<sequence>MNIVTPIPTSLVFSTANVNTESARRDNLLKDTIPPSKDADQGAAEQGLGSESDRARTPGQKPAPVTYERPQIQIDAGADALQQNDNVDNPETGADNANQESAGRESAEEKQQQQAEQDEIQELKARDQEVRQHEQAHSARGGQYAGSPQYEYETGPDNKRYATGGEVNIDVSEAATPEDTIQKMEQVRAAALAPAEPSSQDLKVAAEAAQKANEARAEMASSSASGDEQGAEVSSIAGEGDISLQAEGSRQLEMANEDVSPTDEMQSRIGVIQGFYKATVTPNSGGFTVSA</sequence>
<dbReference type="AlphaFoldDB" id="A0A1E7ZDL4"/>
<feature type="compositionally biased region" description="Basic and acidic residues" evidence="1">
    <location>
        <begin position="121"/>
        <end position="137"/>
    </location>
</feature>
<dbReference type="EMBL" id="MDHN01000013">
    <property type="protein sequence ID" value="OFC71613.1"/>
    <property type="molecule type" value="Genomic_DNA"/>
</dbReference>
<feature type="region of interest" description="Disordered" evidence="1">
    <location>
        <begin position="21"/>
        <end position="263"/>
    </location>
</feature>
<evidence type="ECO:0008006" key="4">
    <source>
        <dbReference type="Google" id="ProtNLM"/>
    </source>
</evidence>
<keyword evidence="3" id="KW-1185">Reference proteome</keyword>
<dbReference type="Pfam" id="PF12118">
    <property type="entry name" value="SprA-related"/>
    <property type="match status" value="1"/>
</dbReference>
<proteinExistence type="predicted"/>